<evidence type="ECO:0000313" key="1">
    <source>
        <dbReference type="EMBL" id="ADX97636.1"/>
    </source>
</evidence>
<dbReference type="STRING" id="768700.MSU_0092"/>
<dbReference type="Proteomes" id="UP000007484">
    <property type="component" value="Chromosome"/>
</dbReference>
<organism evidence="1 2">
    <name type="scientific">Mycoplasma suis (strain Illinois)</name>
    <dbReference type="NCBI Taxonomy" id="768700"/>
    <lineage>
        <taxon>Bacteria</taxon>
        <taxon>Bacillati</taxon>
        <taxon>Mycoplasmatota</taxon>
        <taxon>Mollicutes</taxon>
        <taxon>Mycoplasmataceae</taxon>
        <taxon>Mycoplasma</taxon>
    </lineage>
</organism>
<keyword evidence="2" id="KW-1185">Reference proteome</keyword>
<evidence type="ECO:0000313" key="2">
    <source>
        <dbReference type="Proteomes" id="UP000007484"/>
    </source>
</evidence>
<dbReference type="HOGENOM" id="CLU_2317265_0_0_14"/>
<dbReference type="KEGG" id="mss:MSU_0092"/>
<proteinExistence type="predicted"/>
<dbReference type="EMBL" id="CP002525">
    <property type="protein sequence ID" value="ADX97636.1"/>
    <property type="molecule type" value="Genomic_DNA"/>
</dbReference>
<name>F0QQ66_MYCSL</name>
<reference evidence="1 2" key="1">
    <citation type="journal article" date="2011" name="J. Bacteriol.">
        <title>Complete genome sequences of two hemotropic Mycoplasmas, Mycoplasma haemofelis strain Ohio2 and Mycoplasma suis strain Illinois.</title>
        <authorList>
            <person name="Messick J.B."/>
            <person name="Santos A.P."/>
            <person name="Guimaraes A.M."/>
        </authorList>
    </citation>
    <scope>NUCLEOTIDE SEQUENCE [LARGE SCALE GENOMIC DNA]</scope>
    <source>
        <strain evidence="1 2">Illinois</strain>
    </source>
</reference>
<sequence>MRRSSFERQADANYRWIRNWNRRNTIRFFRAMRLIKRYSGKSWYRKPFYYYKTWGTKYYRYRPPRSYTYYDFRPKKSYSSYKLRKPRYKSYKTGRYVTY</sequence>
<gene>
    <name evidence="1" type="ordered locus">MSU_0092</name>
</gene>
<protein>
    <submittedName>
        <fullName evidence="1">Uncharacterized protein</fullName>
    </submittedName>
</protein>
<dbReference type="AlphaFoldDB" id="F0QQ66"/>
<accession>F0QQ66</accession>